<evidence type="ECO:0000256" key="1">
    <source>
        <dbReference type="ARBA" id="ARBA00004370"/>
    </source>
</evidence>
<dbReference type="InterPro" id="IPR036396">
    <property type="entry name" value="Cyt_P450_sf"/>
</dbReference>
<dbReference type="Pfam" id="PF00067">
    <property type="entry name" value="p450"/>
    <property type="match status" value="1"/>
</dbReference>
<organism evidence="13 14">
    <name type="scientific">Liquidambar formosana</name>
    <name type="common">Formosan gum</name>
    <dbReference type="NCBI Taxonomy" id="63359"/>
    <lineage>
        <taxon>Eukaryota</taxon>
        <taxon>Viridiplantae</taxon>
        <taxon>Streptophyta</taxon>
        <taxon>Embryophyta</taxon>
        <taxon>Tracheophyta</taxon>
        <taxon>Spermatophyta</taxon>
        <taxon>Magnoliopsida</taxon>
        <taxon>eudicotyledons</taxon>
        <taxon>Gunneridae</taxon>
        <taxon>Pentapetalae</taxon>
        <taxon>Saxifragales</taxon>
        <taxon>Altingiaceae</taxon>
        <taxon>Liquidambar</taxon>
    </lineage>
</organism>
<keyword evidence="4" id="KW-0812">Transmembrane</keyword>
<accession>A0AAP0R6Y0</accession>
<dbReference type="PANTHER" id="PTHR24282">
    <property type="entry name" value="CYTOCHROME P450 FAMILY MEMBER"/>
    <property type="match status" value="1"/>
</dbReference>
<comment type="subcellular location">
    <subcellularLocation>
        <location evidence="1">Membrane</location>
    </subcellularLocation>
</comment>
<keyword evidence="6" id="KW-1133">Transmembrane helix</keyword>
<reference evidence="13 14" key="1">
    <citation type="journal article" date="2024" name="Plant J.">
        <title>Genome sequences and population genomics reveal climatic adaptation and genomic divergence between two closely related sweetgum species.</title>
        <authorList>
            <person name="Xu W.Q."/>
            <person name="Ren C.Q."/>
            <person name="Zhang X.Y."/>
            <person name="Comes H.P."/>
            <person name="Liu X.H."/>
            <person name="Li Y.G."/>
            <person name="Kettle C.J."/>
            <person name="Jalonen R."/>
            <person name="Gaisberger H."/>
            <person name="Ma Y.Z."/>
            <person name="Qiu Y.X."/>
        </authorList>
    </citation>
    <scope>NUCLEOTIDE SEQUENCE [LARGE SCALE GENOMIC DNA]</scope>
    <source>
        <strain evidence="13">Hangzhou</strain>
    </source>
</reference>
<evidence type="ECO:0000256" key="3">
    <source>
        <dbReference type="ARBA" id="ARBA00022617"/>
    </source>
</evidence>
<keyword evidence="8 11" id="KW-0408">Iron</keyword>
<evidence type="ECO:0000313" key="14">
    <source>
        <dbReference type="Proteomes" id="UP001415857"/>
    </source>
</evidence>
<keyword evidence="10" id="KW-0472">Membrane</keyword>
<dbReference type="AlphaFoldDB" id="A0AAP0R6Y0"/>
<evidence type="ECO:0000256" key="4">
    <source>
        <dbReference type="ARBA" id="ARBA00022692"/>
    </source>
</evidence>
<dbReference type="PRINTS" id="PR00385">
    <property type="entry name" value="P450"/>
</dbReference>
<evidence type="ECO:0000256" key="8">
    <source>
        <dbReference type="ARBA" id="ARBA00023004"/>
    </source>
</evidence>
<dbReference type="InterPro" id="IPR001128">
    <property type="entry name" value="Cyt_P450"/>
</dbReference>
<dbReference type="Gene3D" id="1.10.630.10">
    <property type="entry name" value="Cytochrome P450"/>
    <property type="match status" value="1"/>
</dbReference>
<evidence type="ECO:0000256" key="6">
    <source>
        <dbReference type="ARBA" id="ARBA00022989"/>
    </source>
</evidence>
<dbReference type="GO" id="GO:0005506">
    <property type="term" value="F:iron ion binding"/>
    <property type="evidence" value="ECO:0007669"/>
    <property type="project" value="InterPro"/>
</dbReference>
<proteinExistence type="inferred from homology"/>
<evidence type="ECO:0000256" key="9">
    <source>
        <dbReference type="ARBA" id="ARBA00023033"/>
    </source>
</evidence>
<evidence type="ECO:0008006" key="15">
    <source>
        <dbReference type="Google" id="ProtNLM"/>
    </source>
</evidence>
<dbReference type="EMBL" id="JBBPBK010000016">
    <property type="protein sequence ID" value="KAK9267826.1"/>
    <property type="molecule type" value="Genomic_DNA"/>
</dbReference>
<dbReference type="GO" id="GO:0004497">
    <property type="term" value="F:monooxygenase activity"/>
    <property type="evidence" value="ECO:0007669"/>
    <property type="project" value="UniProtKB-KW"/>
</dbReference>
<dbReference type="InterPro" id="IPR050665">
    <property type="entry name" value="Cytochrome_P450_Monooxygen"/>
</dbReference>
<comment type="similarity">
    <text evidence="2 12">Belongs to the cytochrome P450 family.</text>
</comment>
<keyword evidence="7 12" id="KW-0560">Oxidoreductase</keyword>
<evidence type="ECO:0000313" key="13">
    <source>
        <dbReference type="EMBL" id="KAK9267826.1"/>
    </source>
</evidence>
<dbReference type="InterPro" id="IPR002401">
    <property type="entry name" value="Cyt_P450_E_grp-I"/>
</dbReference>
<keyword evidence="5 11" id="KW-0479">Metal-binding</keyword>
<dbReference type="GO" id="GO:0016705">
    <property type="term" value="F:oxidoreductase activity, acting on paired donors, with incorporation or reduction of molecular oxygen"/>
    <property type="evidence" value="ECO:0007669"/>
    <property type="project" value="InterPro"/>
</dbReference>
<dbReference type="PROSITE" id="PS00086">
    <property type="entry name" value="CYTOCHROME_P450"/>
    <property type="match status" value="1"/>
</dbReference>
<feature type="binding site" description="axial binding residue" evidence="11">
    <location>
        <position position="220"/>
    </location>
    <ligand>
        <name>heme</name>
        <dbReference type="ChEBI" id="CHEBI:30413"/>
    </ligand>
    <ligandPart>
        <name>Fe</name>
        <dbReference type="ChEBI" id="CHEBI:18248"/>
    </ligandPart>
</feature>
<evidence type="ECO:0000256" key="5">
    <source>
        <dbReference type="ARBA" id="ARBA00022723"/>
    </source>
</evidence>
<evidence type="ECO:0000256" key="2">
    <source>
        <dbReference type="ARBA" id="ARBA00010617"/>
    </source>
</evidence>
<gene>
    <name evidence="13" type="ORF">L1049_010262</name>
</gene>
<comment type="cofactor">
    <cofactor evidence="11">
        <name>heme</name>
        <dbReference type="ChEBI" id="CHEBI:30413"/>
    </cofactor>
</comment>
<keyword evidence="9 12" id="KW-0503">Monooxygenase</keyword>
<dbReference type="Proteomes" id="UP001415857">
    <property type="component" value="Unassembled WGS sequence"/>
</dbReference>
<dbReference type="GO" id="GO:0016020">
    <property type="term" value="C:membrane"/>
    <property type="evidence" value="ECO:0007669"/>
    <property type="project" value="UniProtKB-SubCell"/>
</dbReference>
<protein>
    <recommendedName>
        <fullName evidence="15">Cytochrome P450</fullName>
    </recommendedName>
</protein>
<dbReference type="PANTHER" id="PTHR24282:SF247">
    <property type="entry name" value="11-OXO-BETA-AMYRIN 30-OXIDASE-LIKE"/>
    <property type="match status" value="1"/>
</dbReference>
<evidence type="ECO:0000256" key="11">
    <source>
        <dbReference type="PIRSR" id="PIRSR602401-1"/>
    </source>
</evidence>
<keyword evidence="3 11" id="KW-0349">Heme</keyword>
<dbReference type="InterPro" id="IPR017972">
    <property type="entry name" value="Cyt_P450_CS"/>
</dbReference>
<evidence type="ECO:0000256" key="7">
    <source>
        <dbReference type="ARBA" id="ARBA00023002"/>
    </source>
</evidence>
<name>A0AAP0R6Y0_LIQFO</name>
<evidence type="ECO:0000256" key="12">
    <source>
        <dbReference type="RuleBase" id="RU000461"/>
    </source>
</evidence>
<dbReference type="GO" id="GO:0020037">
    <property type="term" value="F:heme binding"/>
    <property type="evidence" value="ECO:0007669"/>
    <property type="project" value="InterPro"/>
</dbReference>
<evidence type="ECO:0000256" key="10">
    <source>
        <dbReference type="ARBA" id="ARBA00023136"/>
    </source>
</evidence>
<sequence length="230" mass="26354">MTSFPALRFLPLKSNARMREVYREVRALAEGIIEKRKEAIKTGNYTKDDLLQCLLDSHQTEIENKGRGLTVEDVIEEVKMFYFAGQETVANLLTWTIVTLSVHSDWQDLAREEVLRVVGKRKPTFDELTQLKIVTMILQEVLRLYPPTSLIRGTFRETKLGEYVLPEGVQIVIPLHLLHRDPELFGEDVTEFNPRRFSEGFSKASKDNSYIPFGGGPRVCVGQAFCHVRN</sequence>
<dbReference type="PRINTS" id="PR00463">
    <property type="entry name" value="EP450I"/>
</dbReference>
<comment type="caution">
    <text evidence="13">The sequence shown here is derived from an EMBL/GenBank/DDBJ whole genome shotgun (WGS) entry which is preliminary data.</text>
</comment>
<dbReference type="SUPFAM" id="SSF48264">
    <property type="entry name" value="Cytochrome P450"/>
    <property type="match status" value="1"/>
</dbReference>
<keyword evidence="14" id="KW-1185">Reference proteome</keyword>